<dbReference type="AlphaFoldDB" id="A0A4R0RCX1"/>
<name>A0A4R0RCX1_9APHY</name>
<feature type="compositionally biased region" description="Acidic residues" evidence="1">
    <location>
        <begin position="244"/>
        <end position="254"/>
    </location>
</feature>
<sequence length="524" mass="58344">MSSAHASILTILTSSLVLLRKFIMESTLVRLLPELKLCIAQCLRSDRDALCALSLTSSEWLPLAQRWLFSTFRASLNDTRSIQSYRKFLCASPHLALHVTRFVLVETRRQPGCIPLKDVLALVALLPRVRSVTVHSCRIIGRALPTANAFSSSLSSCKTFGVDVTLVNTSLEMTGFQDLVKLLAASELRVDGLSLGGSSRRSIPQYDDDDTQSDDVAELDDPVALDDLFEFVHVLESQNHHTSDDDEENIGGPDEDLKSDDSNVQTLVVDLDVNDYPVFGPLGTSSLLPTALATARSIHIGQTDLAVQYDILTACHDRLESFGILYNLSRKHERDTVKTFLLEKGGNLEHLHFDCTHKVAKYRLRDSDDHGFGLLPRSWINIPLASSCPALRTLAFTLKVACLGDGAGEDILRRTLYTWRYALQMIATAPSTLTSITIRLNIPYAFWPASDDTRFAKSLLRMVDWAQWIEVLAGFSQLRSLLFEGRLPVGEEPEQVCIPRWIAESITEQLTPLVNLNPALLQFH</sequence>
<proteinExistence type="predicted"/>
<dbReference type="Proteomes" id="UP000292702">
    <property type="component" value="Unassembled WGS sequence"/>
</dbReference>
<comment type="caution">
    <text evidence="3">The sequence shown here is derived from an EMBL/GenBank/DDBJ whole genome shotgun (WGS) entry which is preliminary data.</text>
</comment>
<evidence type="ECO:0000313" key="4">
    <source>
        <dbReference type="Proteomes" id="UP000292702"/>
    </source>
</evidence>
<evidence type="ECO:0000313" key="3">
    <source>
        <dbReference type="EMBL" id="TCD61448.1"/>
    </source>
</evidence>
<feature type="chain" id="PRO_5020182832" description="F-box domain-containing protein" evidence="2">
    <location>
        <begin position="20"/>
        <end position="524"/>
    </location>
</feature>
<keyword evidence="2" id="KW-0732">Signal</keyword>
<organism evidence="3 4">
    <name type="scientific">Steccherinum ochraceum</name>
    <dbReference type="NCBI Taxonomy" id="92696"/>
    <lineage>
        <taxon>Eukaryota</taxon>
        <taxon>Fungi</taxon>
        <taxon>Dikarya</taxon>
        <taxon>Basidiomycota</taxon>
        <taxon>Agaricomycotina</taxon>
        <taxon>Agaricomycetes</taxon>
        <taxon>Polyporales</taxon>
        <taxon>Steccherinaceae</taxon>
        <taxon>Steccherinum</taxon>
    </lineage>
</organism>
<dbReference type="EMBL" id="RWJN01000466">
    <property type="protein sequence ID" value="TCD61448.1"/>
    <property type="molecule type" value="Genomic_DNA"/>
</dbReference>
<evidence type="ECO:0000256" key="2">
    <source>
        <dbReference type="SAM" id="SignalP"/>
    </source>
</evidence>
<accession>A0A4R0RCX1</accession>
<protein>
    <recommendedName>
        <fullName evidence="5">F-box domain-containing protein</fullName>
    </recommendedName>
</protein>
<gene>
    <name evidence="3" type="ORF">EIP91_008427</name>
</gene>
<feature type="signal peptide" evidence="2">
    <location>
        <begin position="1"/>
        <end position="19"/>
    </location>
</feature>
<reference evidence="3 4" key="1">
    <citation type="submission" date="2018-11" db="EMBL/GenBank/DDBJ databases">
        <title>Genome assembly of Steccherinum ochraceum LE-BIN_3174, the white-rot fungus of the Steccherinaceae family (The Residual Polyporoid clade, Polyporales, Basidiomycota).</title>
        <authorList>
            <person name="Fedorova T.V."/>
            <person name="Glazunova O.A."/>
            <person name="Landesman E.O."/>
            <person name="Moiseenko K.V."/>
            <person name="Psurtseva N.V."/>
            <person name="Savinova O.S."/>
            <person name="Shakhova N.V."/>
            <person name="Tyazhelova T.V."/>
            <person name="Vasina D.V."/>
        </authorList>
    </citation>
    <scope>NUCLEOTIDE SEQUENCE [LARGE SCALE GENOMIC DNA]</scope>
    <source>
        <strain evidence="3 4">LE-BIN_3174</strain>
    </source>
</reference>
<evidence type="ECO:0000256" key="1">
    <source>
        <dbReference type="SAM" id="MobiDB-lite"/>
    </source>
</evidence>
<evidence type="ECO:0008006" key="5">
    <source>
        <dbReference type="Google" id="ProtNLM"/>
    </source>
</evidence>
<keyword evidence="4" id="KW-1185">Reference proteome</keyword>
<feature type="region of interest" description="Disordered" evidence="1">
    <location>
        <begin position="239"/>
        <end position="260"/>
    </location>
</feature>